<dbReference type="InterPro" id="IPR036508">
    <property type="entry name" value="Chitin-bd_dom_sf"/>
</dbReference>
<dbReference type="InterPro" id="IPR051940">
    <property type="entry name" value="Chitin_bind-dev_reg"/>
</dbReference>
<evidence type="ECO:0000256" key="5">
    <source>
        <dbReference type="ARBA" id="ARBA00023180"/>
    </source>
</evidence>
<gene>
    <name evidence="9" type="primary">LOC116290368</name>
</gene>
<keyword evidence="4" id="KW-1015">Disulfide bond</keyword>
<organism evidence="8 9">
    <name type="scientific">Actinia tenebrosa</name>
    <name type="common">Australian red waratah sea anemone</name>
    <dbReference type="NCBI Taxonomy" id="6105"/>
    <lineage>
        <taxon>Eukaryota</taxon>
        <taxon>Metazoa</taxon>
        <taxon>Cnidaria</taxon>
        <taxon>Anthozoa</taxon>
        <taxon>Hexacorallia</taxon>
        <taxon>Actiniaria</taxon>
        <taxon>Actiniidae</taxon>
        <taxon>Actinia</taxon>
    </lineage>
</organism>
<feature type="domain" description="Chitin-binding type-2" evidence="7">
    <location>
        <begin position="27"/>
        <end position="84"/>
    </location>
</feature>
<dbReference type="GO" id="GO:0005576">
    <property type="term" value="C:extracellular region"/>
    <property type="evidence" value="ECO:0007669"/>
    <property type="project" value="InterPro"/>
</dbReference>
<dbReference type="PROSITE" id="PS50940">
    <property type="entry name" value="CHIT_BIND_II"/>
    <property type="match status" value="1"/>
</dbReference>
<evidence type="ECO:0000313" key="9">
    <source>
        <dbReference type="RefSeq" id="XP_031553246.1"/>
    </source>
</evidence>
<dbReference type="SMART" id="SM00494">
    <property type="entry name" value="ChtBD2"/>
    <property type="match status" value="1"/>
</dbReference>
<dbReference type="AlphaFoldDB" id="A0A6P8HC86"/>
<dbReference type="PANTHER" id="PTHR23301">
    <property type="entry name" value="CHITIN BINDING PERITROPHIN-A"/>
    <property type="match status" value="1"/>
</dbReference>
<dbReference type="Proteomes" id="UP000515163">
    <property type="component" value="Unplaced"/>
</dbReference>
<proteinExistence type="predicted"/>
<dbReference type="GeneID" id="116290368"/>
<evidence type="ECO:0000256" key="1">
    <source>
        <dbReference type="ARBA" id="ARBA00022669"/>
    </source>
</evidence>
<reference evidence="9" key="1">
    <citation type="submission" date="2025-08" db="UniProtKB">
        <authorList>
            <consortium name="RefSeq"/>
        </authorList>
    </citation>
    <scope>IDENTIFICATION</scope>
    <source>
        <tissue evidence="9">Tentacle</tissue>
    </source>
</reference>
<dbReference type="RefSeq" id="XP_031553246.1">
    <property type="nucleotide sequence ID" value="XM_031697386.1"/>
</dbReference>
<dbReference type="Gene3D" id="2.170.140.10">
    <property type="entry name" value="Chitin binding domain"/>
    <property type="match status" value="1"/>
</dbReference>
<evidence type="ECO:0000256" key="2">
    <source>
        <dbReference type="ARBA" id="ARBA00022729"/>
    </source>
</evidence>
<evidence type="ECO:0000256" key="6">
    <source>
        <dbReference type="SAM" id="SignalP"/>
    </source>
</evidence>
<dbReference type="InterPro" id="IPR002557">
    <property type="entry name" value="Chitin-bd_dom"/>
</dbReference>
<feature type="signal peptide" evidence="6">
    <location>
        <begin position="1"/>
        <end position="19"/>
    </location>
</feature>
<dbReference type="Pfam" id="PF01607">
    <property type="entry name" value="CBM_14"/>
    <property type="match status" value="1"/>
</dbReference>
<accession>A0A6P8HC86</accession>
<dbReference type="OrthoDB" id="6020543at2759"/>
<feature type="chain" id="PRO_5027685160" evidence="6">
    <location>
        <begin position="20"/>
        <end position="125"/>
    </location>
</feature>
<protein>
    <submittedName>
        <fullName evidence="9">Uncharacterized protein LOC116290368</fullName>
    </submittedName>
</protein>
<evidence type="ECO:0000313" key="8">
    <source>
        <dbReference type="Proteomes" id="UP000515163"/>
    </source>
</evidence>
<dbReference type="GO" id="GO:0008061">
    <property type="term" value="F:chitin binding"/>
    <property type="evidence" value="ECO:0007669"/>
    <property type="project" value="UniProtKB-KW"/>
</dbReference>
<dbReference type="PANTHER" id="PTHR23301:SF0">
    <property type="entry name" value="CHITIN-BINDING TYPE-2 DOMAIN-CONTAINING PROTEIN-RELATED"/>
    <property type="match status" value="1"/>
</dbReference>
<evidence type="ECO:0000256" key="3">
    <source>
        <dbReference type="ARBA" id="ARBA00022737"/>
    </source>
</evidence>
<sequence>MMKLAFFLWFCFLFCVIGASNDGDYRDTFCNFKNDGVYADPYDGCKGFIHCHNYHADYKLCPGGLLFNAKTGMCDWPGNVTCPIGKEAVFIEQSPSLTTHQQPTICSFHQFRMICAKAARPPLLI</sequence>
<keyword evidence="8" id="KW-1185">Reference proteome</keyword>
<keyword evidence="2 6" id="KW-0732">Signal</keyword>
<dbReference type="InParanoid" id="A0A6P8HC86"/>
<keyword evidence="1" id="KW-0147">Chitin-binding</keyword>
<evidence type="ECO:0000259" key="7">
    <source>
        <dbReference type="PROSITE" id="PS50940"/>
    </source>
</evidence>
<keyword evidence="5" id="KW-0325">Glycoprotein</keyword>
<dbReference type="KEGG" id="aten:116290368"/>
<keyword evidence="3" id="KW-0677">Repeat</keyword>
<dbReference type="SUPFAM" id="SSF57625">
    <property type="entry name" value="Invertebrate chitin-binding proteins"/>
    <property type="match status" value="1"/>
</dbReference>
<name>A0A6P8HC86_ACTTE</name>
<evidence type="ECO:0000256" key="4">
    <source>
        <dbReference type="ARBA" id="ARBA00023157"/>
    </source>
</evidence>